<dbReference type="GO" id="GO:0019534">
    <property type="term" value="F:toxin transmembrane transporter activity"/>
    <property type="evidence" value="ECO:0007669"/>
    <property type="project" value="InterPro"/>
</dbReference>
<name>A0A2K1Q2T1_9GAMM</name>
<reference evidence="3 4" key="1">
    <citation type="submission" date="2017-08" db="EMBL/GenBank/DDBJ databases">
        <title>Lysobacter sylvestris genome.</title>
        <authorList>
            <person name="Zhang D.-C."/>
            <person name="Albuquerque L."/>
            <person name="Franca L."/>
            <person name="Froufe H.J.C."/>
            <person name="Barroso C."/>
            <person name="Egas C."/>
            <person name="Da Costa M."/>
            <person name="Margesin R."/>
        </authorList>
    </citation>
    <scope>NUCLEOTIDE SEQUENCE [LARGE SCALE GENOMIC DNA]</scope>
    <source>
        <strain evidence="3 4">AM20-91</strain>
    </source>
</reference>
<proteinExistence type="predicted"/>
<dbReference type="GO" id="GO:0016020">
    <property type="term" value="C:membrane"/>
    <property type="evidence" value="ECO:0007669"/>
    <property type="project" value="InterPro"/>
</dbReference>
<evidence type="ECO:0000256" key="1">
    <source>
        <dbReference type="SAM" id="MobiDB-lite"/>
    </source>
</evidence>
<gene>
    <name evidence="3" type="ORF">Lysil_0984</name>
</gene>
<dbReference type="Pfam" id="PF13103">
    <property type="entry name" value="TonB_2"/>
    <property type="match status" value="1"/>
</dbReference>
<dbReference type="SUPFAM" id="SSF74653">
    <property type="entry name" value="TolA/TonB C-terminal domain"/>
    <property type="match status" value="1"/>
</dbReference>
<evidence type="ECO:0000256" key="2">
    <source>
        <dbReference type="SAM" id="Phobius"/>
    </source>
</evidence>
<feature type="region of interest" description="Disordered" evidence="1">
    <location>
        <begin position="59"/>
        <end position="145"/>
    </location>
</feature>
<feature type="compositionally biased region" description="Pro residues" evidence="1">
    <location>
        <begin position="90"/>
        <end position="99"/>
    </location>
</feature>
<dbReference type="GO" id="GO:0043213">
    <property type="term" value="P:bacteriocin transport"/>
    <property type="evidence" value="ECO:0007669"/>
    <property type="project" value="InterPro"/>
</dbReference>
<keyword evidence="2" id="KW-0812">Transmembrane</keyword>
<organism evidence="3 4">
    <name type="scientific">Solilutibacter silvestris</name>
    <dbReference type="NCBI Taxonomy" id="1645665"/>
    <lineage>
        <taxon>Bacteria</taxon>
        <taxon>Pseudomonadati</taxon>
        <taxon>Pseudomonadota</taxon>
        <taxon>Gammaproteobacteria</taxon>
        <taxon>Lysobacterales</taxon>
        <taxon>Lysobacteraceae</taxon>
        <taxon>Solilutibacter</taxon>
    </lineage>
</organism>
<sequence length="289" mass="30554">MKEQRAAAARGTGYAILLHVVLIGLLLFGLHRASQQGGDAGGDGALQADVASVNDLSAKTRRALLGQPKQVEQPLPQPIETPTPKETPKPEPVQTPPQPVTKDVPPQKPQPERPQPSKPEPKSLPVDASKKVPMPEPAKKPAEPDLAALAAAQAARLAKATNLAKQRALQVADAGAPDGGHEQASARAGVGSGKSRNSGQQKWLDAVGRAIEAKWVRPDDIAPGQTCPIHIRIIPGGEVIAASVQPGCPYSEEAKRSVEKAVRDASPLPFKGYEDVYTRDFTANFKPSR</sequence>
<accession>A0A2K1Q2T1</accession>
<evidence type="ECO:0000313" key="4">
    <source>
        <dbReference type="Proteomes" id="UP000236220"/>
    </source>
</evidence>
<dbReference type="InterPro" id="IPR014161">
    <property type="entry name" value="Tol-Pal_TolA"/>
</dbReference>
<keyword evidence="2" id="KW-0472">Membrane</keyword>
<dbReference type="Gene3D" id="3.30.1150.10">
    <property type="match status" value="1"/>
</dbReference>
<dbReference type="Proteomes" id="UP000236220">
    <property type="component" value="Unassembled WGS sequence"/>
</dbReference>
<keyword evidence="2" id="KW-1133">Transmembrane helix</keyword>
<dbReference type="AlphaFoldDB" id="A0A2K1Q2T1"/>
<dbReference type="OrthoDB" id="5948502at2"/>
<dbReference type="RefSeq" id="WP_103074412.1">
    <property type="nucleotide sequence ID" value="NZ_NPZB01000001.1"/>
</dbReference>
<evidence type="ECO:0000313" key="3">
    <source>
        <dbReference type="EMBL" id="PNS09355.1"/>
    </source>
</evidence>
<protein>
    <submittedName>
        <fullName evidence="3">TolA protein</fullName>
    </submittedName>
</protein>
<dbReference type="NCBIfam" id="TIGR02794">
    <property type="entry name" value="tolA_full"/>
    <property type="match status" value="1"/>
</dbReference>
<feature type="transmembrane region" description="Helical" evidence="2">
    <location>
        <begin position="12"/>
        <end position="30"/>
    </location>
</feature>
<feature type="region of interest" description="Disordered" evidence="1">
    <location>
        <begin position="174"/>
        <end position="201"/>
    </location>
</feature>
<comment type="caution">
    <text evidence="3">The sequence shown here is derived from an EMBL/GenBank/DDBJ whole genome shotgun (WGS) entry which is preliminary data.</text>
</comment>
<dbReference type="EMBL" id="NPZB01000001">
    <property type="protein sequence ID" value="PNS09355.1"/>
    <property type="molecule type" value="Genomic_DNA"/>
</dbReference>
<feature type="compositionally biased region" description="Pro residues" evidence="1">
    <location>
        <begin position="106"/>
        <end position="118"/>
    </location>
</feature>
<keyword evidence="4" id="KW-1185">Reference proteome</keyword>